<evidence type="ECO:0008006" key="4">
    <source>
        <dbReference type="Google" id="ProtNLM"/>
    </source>
</evidence>
<dbReference type="Proteomes" id="UP000499080">
    <property type="component" value="Unassembled WGS sequence"/>
</dbReference>
<keyword evidence="1" id="KW-0732">Signal</keyword>
<reference evidence="2 3" key="1">
    <citation type="journal article" date="2019" name="Sci. Rep.">
        <title>Orb-weaving spider Araneus ventricosus genome elucidates the spidroin gene catalogue.</title>
        <authorList>
            <person name="Kono N."/>
            <person name="Nakamura H."/>
            <person name="Ohtoshi R."/>
            <person name="Moran D.A.P."/>
            <person name="Shinohara A."/>
            <person name="Yoshida Y."/>
            <person name="Fujiwara M."/>
            <person name="Mori M."/>
            <person name="Tomita M."/>
            <person name="Arakawa K."/>
        </authorList>
    </citation>
    <scope>NUCLEOTIDE SEQUENCE [LARGE SCALE GENOMIC DNA]</scope>
</reference>
<dbReference type="AlphaFoldDB" id="A0A4Y2SDZ7"/>
<sequence length="93" mass="10070">MSPFRSWLLSSFHVCFITHISGKYGSSNESSCQLQGYYYIEAASDTKLCYAAVCWQTGFGSEAEGTKGAPLAGGLRPHNLSQANTLFFTSSSL</sequence>
<comment type="caution">
    <text evidence="2">The sequence shown here is derived from an EMBL/GenBank/DDBJ whole genome shotgun (WGS) entry which is preliminary data.</text>
</comment>
<dbReference type="EMBL" id="BGPR01021293">
    <property type="protein sequence ID" value="GBN86452.1"/>
    <property type="molecule type" value="Genomic_DNA"/>
</dbReference>
<evidence type="ECO:0000256" key="1">
    <source>
        <dbReference type="SAM" id="SignalP"/>
    </source>
</evidence>
<proteinExistence type="predicted"/>
<feature type="chain" id="PRO_5021236854" description="Secreted protein" evidence="1">
    <location>
        <begin position="23"/>
        <end position="93"/>
    </location>
</feature>
<evidence type="ECO:0000313" key="3">
    <source>
        <dbReference type="Proteomes" id="UP000499080"/>
    </source>
</evidence>
<evidence type="ECO:0000313" key="2">
    <source>
        <dbReference type="EMBL" id="GBN86452.1"/>
    </source>
</evidence>
<keyword evidence="3" id="KW-1185">Reference proteome</keyword>
<gene>
    <name evidence="2" type="ORF">AVEN_42621_1</name>
</gene>
<name>A0A4Y2SDZ7_ARAVE</name>
<protein>
    <recommendedName>
        <fullName evidence="4">Secreted protein</fullName>
    </recommendedName>
</protein>
<feature type="signal peptide" evidence="1">
    <location>
        <begin position="1"/>
        <end position="22"/>
    </location>
</feature>
<accession>A0A4Y2SDZ7</accession>
<organism evidence="2 3">
    <name type="scientific">Araneus ventricosus</name>
    <name type="common">Orbweaver spider</name>
    <name type="synonym">Epeira ventricosa</name>
    <dbReference type="NCBI Taxonomy" id="182803"/>
    <lineage>
        <taxon>Eukaryota</taxon>
        <taxon>Metazoa</taxon>
        <taxon>Ecdysozoa</taxon>
        <taxon>Arthropoda</taxon>
        <taxon>Chelicerata</taxon>
        <taxon>Arachnida</taxon>
        <taxon>Araneae</taxon>
        <taxon>Araneomorphae</taxon>
        <taxon>Entelegynae</taxon>
        <taxon>Araneoidea</taxon>
        <taxon>Araneidae</taxon>
        <taxon>Araneus</taxon>
    </lineage>
</organism>